<keyword evidence="2" id="KW-1185">Reference proteome</keyword>
<evidence type="ECO:0000313" key="2">
    <source>
        <dbReference type="Proteomes" id="UP001224781"/>
    </source>
</evidence>
<evidence type="ECO:0000313" key="1">
    <source>
        <dbReference type="EMBL" id="MDQ1183160.1"/>
    </source>
</evidence>
<protein>
    <submittedName>
        <fullName evidence="1">Uncharacterized protein</fullName>
    </submittedName>
</protein>
<dbReference type="EMBL" id="JAUTBL010000001">
    <property type="protein sequence ID" value="MDQ1183160.1"/>
    <property type="molecule type" value="Genomic_DNA"/>
</dbReference>
<comment type="caution">
    <text evidence="1">The sequence shown here is derived from an EMBL/GenBank/DDBJ whole genome shotgun (WGS) entry which is preliminary data.</text>
</comment>
<name>A0ABU0UDZ0_9HYPH</name>
<gene>
    <name evidence="1" type="ORF">QE408_000282</name>
</gene>
<dbReference type="RefSeq" id="WP_306927908.1">
    <property type="nucleotide sequence ID" value="NZ_JAUTBL010000001.1"/>
</dbReference>
<dbReference type="Proteomes" id="UP001224781">
    <property type="component" value="Unassembled WGS sequence"/>
</dbReference>
<reference evidence="1 2" key="1">
    <citation type="submission" date="2023-07" db="EMBL/GenBank/DDBJ databases">
        <title>Functional and genomic diversity of the sorghum phyllosphere microbiome.</title>
        <authorList>
            <person name="Shade A."/>
        </authorList>
    </citation>
    <scope>NUCLEOTIDE SEQUENCE [LARGE SCALE GENOMIC DNA]</scope>
    <source>
        <strain evidence="1 2">SORGH_AS_1126</strain>
    </source>
</reference>
<accession>A0ABU0UDZ0</accession>
<sequence>MTTKAQQKTQIEILTNSAANIASLSVVLDGHLNSVTLTTKEIIAAAVALMKSVLGDETAMAWFLALAKARNITIPDGFDPSMPLNNGNNPWLYICRVLVGSTDNLGRWVPSMYVQKNLPGVMRWLSKNSVEMDAEGLKTALESASFKVGKKVLKGLEAAKYMDRSVNGTPRKVSTPVRYQVPREVDKLKAVAEFEADKRLFPVDKDGYGIATVRHLGGNKFGIYFGNERDQDVAEIIERSFEFHKKTLEKSPARTVDLTKTKVVSSTTA</sequence>
<proteinExistence type="predicted"/>
<organism evidence="1 2">
    <name type="scientific">Agrobacterium larrymoorei</name>
    <dbReference type="NCBI Taxonomy" id="160699"/>
    <lineage>
        <taxon>Bacteria</taxon>
        <taxon>Pseudomonadati</taxon>
        <taxon>Pseudomonadota</taxon>
        <taxon>Alphaproteobacteria</taxon>
        <taxon>Hyphomicrobiales</taxon>
        <taxon>Rhizobiaceae</taxon>
        <taxon>Rhizobium/Agrobacterium group</taxon>
        <taxon>Agrobacterium</taxon>
    </lineage>
</organism>